<sequence length="493" mass="55076">MRDLENILITKVARGPNTSDEQYDHQLVVLVKELRKATSIKSGKRIDDTDLLQVLHPANNTLGYIFLLLGLTSERNSDLYVISLVAFLTQFDPVQARYAGPEWRRVLQIANEVIMATGNTDLLAPVRNAILRMDPSSSTFTTSHLEYLSLCLQARRPRQALPLLDKDILHFPHKEHPEIDTRPPCANHQHSCGYITRETEISGDITVLHVQEYYLLGSLVYIGVRDYERAKVFLELVMATPTLNQAVDLYMLEAYKKLILVGLVADGTPVPCSNLVEQGAMRVIEPLAKHYTGLVDAFKNRDLAKFHAEIDVAGTLWVDDGNFGLVQEAAEALRRYRVLDLQRTYASLPVDQVAIHLSLSTQNTAQLLQNMIQQGHIQASISTSSRSSQAQNGTSASGNTPVLRFHLQDSSRPVHHINHGSPEEQIHAQIQRIATMSEAVKEADRKYSLTKDYGDWLKRNRKGADAGAAAFEDPMEMDDNFNGGADDEDIMAT</sequence>
<evidence type="ECO:0000313" key="10">
    <source>
        <dbReference type="EMBL" id="PSK46503.1"/>
    </source>
</evidence>
<feature type="region of interest" description="Disordered" evidence="8">
    <location>
        <begin position="379"/>
        <end position="401"/>
    </location>
</feature>
<evidence type="ECO:0000256" key="1">
    <source>
        <dbReference type="ARBA" id="ARBA00004123"/>
    </source>
</evidence>
<dbReference type="GO" id="GO:0008180">
    <property type="term" value="C:COP9 signalosome"/>
    <property type="evidence" value="ECO:0007669"/>
    <property type="project" value="UniProtKB-KW"/>
</dbReference>
<evidence type="ECO:0000256" key="4">
    <source>
        <dbReference type="ARBA" id="ARBA00014878"/>
    </source>
</evidence>
<evidence type="ECO:0000256" key="5">
    <source>
        <dbReference type="ARBA" id="ARBA00022490"/>
    </source>
</evidence>
<dbReference type="PANTHER" id="PTHR10758:SF1">
    <property type="entry name" value="COP9 SIGNALOSOME COMPLEX SUBUNIT 3"/>
    <property type="match status" value="1"/>
</dbReference>
<feature type="region of interest" description="Disordered" evidence="8">
    <location>
        <begin position="474"/>
        <end position="493"/>
    </location>
</feature>
<evidence type="ECO:0000256" key="8">
    <source>
        <dbReference type="SAM" id="MobiDB-lite"/>
    </source>
</evidence>
<comment type="subcellular location">
    <subcellularLocation>
        <location evidence="2">Cytoplasm</location>
    </subcellularLocation>
    <subcellularLocation>
        <location evidence="1">Nucleus</location>
    </subcellularLocation>
</comment>
<dbReference type="InterPro" id="IPR050756">
    <property type="entry name" value="CSN3"/>
</dbReference>
<feature type="compositionally biased region" description="Low complexity" evidence="8">
    <location>
        <begin position="379"/>
        <end position="391"/>
    </location>
</feature>
<dbReference type="Pfam" id="PF01399">
    <property type="entry name" value="PCI"/>
    <property type="match status" value="1"/>
</dbReference>
<dbReference type="PROSITE" id="PS50250">
    <property type="entry name" value="PCI"/>
    <property type="match status" value="1"/>
</dbReference>
<evidence type="ECO:0000256" key="3">
    <source>
        <dbReference type="ARBA" id="ARBA00007084"/>
    </source>
</evidence>
<proteinExistence type="inferred from homology"/>
<dbReference type="Proteomes" id="UP000243723">
    <property type="component" value="Unassembled WGS sequence"/>
</dbReference>
<accession>A0A2P7ZE53</accession>
<keyword evidence="6" id="KW-0736">Signalosome</keyword>
<dbReference type="Pfam" id="PF22788">
    <property type="entry name" value="COP9_hel_rpt"/>
    <property type="match status" value="1"/>
</dbReference>
<comment type="caution">
    <text evidence="10">The sequence shown here is derived from an EMBL/GenBank/DDBJ whole genome shotgun (WGS) entry which is preliminary data.</text>
</comment>
<feature type="domain" description="PCI" evidence="9">
    <location>
        <begin position="225"/>
        <end position="395"/>
    </location>
</feature>
<evidence type="ECO:0000256" key="7">
    <source>
        <dbReference type="ARBA" id="ARBA00023242"/>
    </source>
</evidence>
<dbReference type="PANTHER" id="PTHR10758">
    <property type="entry name" value="26S PROTEASOME NON-ATPASE REGULATORY SUBUNIT 3/COP9 SIGNALOSOME COMPLEX SUBUNIT 3"/>
    <property type="match status" value="1"/>
</dbReference>
<dbReference type="EMBL" id="NHZQ01000236">
    <property type="protein sequence ID" value="PSK46503.1"/>
    <property type="molecule type" value="Genomic_DNA"/>
</dbReference>
<evidence type="ECO:0000256" key="6">
    <source>
        <dbReference type="ARBA" id="ARBA00022790"/>
    </source>
</evidence>
<comment type="similarity">
    <text evidence="3">Belongs to the CSN3 family.</text>
</comment>
<organism evidence="10 11">
    <name type="scientific">Elsinoe australis</name>
    <dbReference type="NCBI Taxonomy" id="40998"/>
    <lineage>
        <taxon>Eukaryota</taxon>
        <taxon>Fungi</taxon>
        <taxon>Dikarya</taxon>
        <taxon>Ascomycota</taxon>
        <taxon>Pezizomycotina</taxon>
        <taxon>Dothideomycetes</taxon>
        <taxon>Dothideomycetidae</taxon>
        <taxon>Myriangiales</taxon>
        <taxon>Elsinoaceae</taxon>
        <taxon>Elsinoe</taxon>
    </lineage>
</organism>
<keyword evidence="7" id="KW-0539">Nucleus</keyword>
<keyword evidence="5" id="KW-0963">Cytoplasm</keyword>
<evidence type="ECO:0000313" key="11">
    <source>
        <dbReference type="Proteomes" id="UP000243723"/>
    </source>
</evidence>
<gene>
    <name evidence="10" type="ORF">B9Z65_5471</name>
</gene>
<dbReference type="GO" id="GO:0006511">
    <property type="term" value="P:ubiquitin-dependent protein catabolic process"/>
    <property type="evidence" value="ECO:0007669"/>
    <property type="project" value="TreeGrafter"/>
</dbReference>
<name>A0A2P7ZE53_9PEZI</name>
<keyword evidence="11" id="KW-1185">Reference proteome</keyword>
<dbReference type="InterPro" id="IPR055089">
    <property type="entry name" value="COP9_N"/>
</dbReference>
<dbReference type="GO" id="GO:0005737">
    <property type="term" value="C:cytoplasm"/>
    <property type="evidence" value="ECO:0007669"/>
    <property type="project" value="UniProtKB-SubCell"/>
</dbReference>
<reference evidence="10 11" key="1">
    <citation type="submission" date="2017-05" db="EMBL/GenBank/DDBJ databases">
        <title>Draft genome sequence of Elsinoe australis.</title>
        <authorList>
            <person name="Cheng Q."/>
        </authorList>
    </citation>
    <scope>NUCLEOTIDE SEQUENCE [LARGE SCALE GENOMIC DNA]</scope>
    <source>
        <strain evidence="10 11">NL1</strain>
    </source>
</reference>
<dbReference type="OrthoDB" id="29061at2759"/>
<evidence type="ECO:0000259" key="9">
    <source>
        <dbReference type="PROSITE" id="PS50250"/>
    </source>
</evidence>
<dbReference type="AlphaFoldDB" id="A0A2P7ZE53"/>
<dbReference type="STRING" id="40998.A0A2P7ZE53"/>
<protein>
    <recommendedName>
        <fullName evidence="4">COP9 signalosome complex subunit 3</fullName>
    </recommendedName>
</protein>
<dbReference type="InterPro" id="IPR000717">
    <property type="entry name" value="PCI_dom"/>
</dbReference>
<evidence type="ECO:0000256" key="2">
    <source>
        <dbReference type="ARBA" id="ARBA00004496"/>
    </source>
</evidence>